<keyword evidence="3" id="KW-1185">Reference proteome</keyword>
<evidence type="ECO:0000313" key="2">
    <source>
        <dbReference type="EMBL" id="GFN75123.1"/>
    </source>
</evidence>
<sequence>MSLTCCLSAPLQLSAMAPALGDQTNGLLPPHIAFHPYGAISQQGDLRVPRPSVRPGHRWRDLNLRRNGPCRSQNGFAIS</sequence>
<evidence type="ECO:0000313" key="3">
    <source>
        <dbReference type="Proteomes" id="UP000735302"/>
    </source>
</evidence>
<dbReference type="AlphaFoldDB" id="A0AAV3XYV9"/>
<reference evidence="2 3" key="1">
    <citation type="journal article" date="2021" name="Elife">
        <title>Chloroplast acquisition without the gene transfer in kleptoplastic sea slugs, Plakobranchus ocellatus.</title>
        <authorList>
            <person name="Maeda T."/>
            <person name="Takahashi S."/>
            <person name="Yoshida T."/>
            <person name="Shimamura S."/>
            <person name="Takaki Y."/>
            <person name="Nagai Y."/>
            <person name="Toyoda A."/>
            <person name="Suzuki Y."/>
            <person name="Arimoto A."/>
            <person name="Ishii H."/>
            <person name="Satoh N."/>
            <person name="Nishiyama T."/>
            <person name="Hasebe M."/>
            <person name="Maruyama T."/>
            <person name="Minagawa J."/>
            <person name="Obokata J."/>
            <person name="Shigenobu S."/>
        </authorList>
    </citation>
    <scope>NUCLEOTIDE SEQUENCE [LARGE SCALE GENOMIC DNA]</scope>
</reference>
<evidence type="ECO:0008006" key="4">
    <source>
        <dbReference type="Google" id="ProtNLM"/>
    </source>
</evidence>
<evidence type="ECO:0000256" key="1">
    <source>
        <dbReference type="SAM" id="MobiDB-lite"/>
    </source>
</evidence>
<accession>A0AAV3XYV9</accession>
<organism evidence="2 3">
    <name type="scientific">Plakobranchus ocellatus</name>
    <dbReference type="NCBI Taxonomy" id="259542"/>
    <lineage>
        <taxon>Eukaryota</taxon>
        <taxon>Metazoa</taxon>
        <taxon>Spiralia</taxon>
        <taxon>Lophotrochozoa</taxon>
        <taxon>Mollusca</taxon>
        <taxon>Gastropoda</taxon>
        <taxon>Heterobranchia</taxon>
        <taxon>Euthyneura</taxon>
        <taxon>Panpulmonata</taxon>
        <taxon>Sacoglossa</taxon>
        <taxon>Placobranchoidea</taxon>
        <taxon>Plakobranchidae</taxon>
        <taxon>Plakobranchus</taxon>
    </lineage>
</organism>
<protein>
    <recommendedName>
        <fullName evidence="4">Secreted protein</fullName>
    </recommendedName>
</protein>
<feature type="compositionally biased region" description="Polar residues" evidence="1">
    <location>
        <begin position="70"/>
        <end position="79"/>
    </location>
</feature>
<dbReference type="Proteomes" id="UP000735302">
    <property type="component" value="Unassembled WGS sequence"/>
</dbReference>
<comment type="caution">
    <text evidence="2">The sequence shown here is derived from an EMBL/GenBank/DDBJ whole genome shotgun (WGS) entry which is preliminary data.</text>
</comment>
<gene>
    <name evidence="2" type="ORF">PoB_000162900</name>
</gene>
<name>A0AAV3XYV9_9GAST</name>
<proteinExistence type="predicted"/>
<feature type="region of interest" description="Disordered" evidence="1">
    <location>
        <begin position="45"/>
        <end position="79"/>
    </location>
</feature>
<dbReference type="EMBL" id="BLXT01000234">
    <property type="protein sequence ID" value="GFN75123.1"/>
    <property type="molecule type" value="Genomic_DNA"/>
</dbReference>